<protein>
    <submittedName>
        <fullName evidence="2">Uncharacterized protein</fullName>
    </submittedName>
</protein>
<gene>
    <name evidence="2" type="ORF">J2I47_07810</name>
</gene>
<reference evidence="2" key="1">
    <citation type="submission" date="2021-03" db="EMBL/GenBank/DDBJ databases">
        <title>Fibrella sp. HMF5335 genome sequencing and assembly.</title>
        <authorList>
            <person name="Kang H."/>
            <person name="Kim H."/>
            <person name="Bae S."/>
            <person name="Joh K."/>
        </authorList>
    </citation>
    <scope>NUCLEOTIDE SEQUENCE</scope>
    <source>
        <strain evidence="2">HMF5335</strain>
    </source>
</reference>
<dbReference type="RefSeq" id="WP_207364013.1">
    <property type="nucleotide sequence ID" value="NZ_JAFMYV010000003.1"/>
</dbReference>
<feature type="region of interest" description="Disordered" evidence="1">
    <location>
        <begin position="1"/>
        <end position="31"/>
    </location>
</feature>
<proteinExistence type="predicted"/>
<dbReference type="EMBL" id="JAFMYV010000003">
    <property type="protein sequence ID" value="MBO0936450.1"/>
    <property type="molecule type" value="Genomic_DNA"/>
</dbReference>
<accession>A0A939GGN2</accession>
<comment type="caution">
    <text evidence="2">The sequence shown here is derived from an EMBL/GenBank/DDBJ whole genome shotgun (WGS) entry which is preliminary data.</text>
</comment>
<evidence type="ECO:0000256" key="1">
    <source>
        <dbReference type="SAM" id="MobiDB-lite"/>
    </source>
</evidence>
<sequence>MSNEQTTPEESSGPGRPKSKLRREEKANPNEYKTMLLEPYMHRDLKKVSALLGKNMREFLEQVFYSNEEVVRTLDKIKKLEED</sequence>
<organism evidence="2 3">
    <name type="scientific">Fibrella rubiginis</name>
    <dbReference type="NCBI Taxonomy" id="2817060"/>
    <lineage>
        <taxon>Bacteria</taxon>
        <taxon>Pseudomonadati</taxon>
        <taxon>Bacteroidota</taxon>
        <taxon>Cytophagia</taxon>
        <taxon>Cytophagales</taxon>
        <taxon>Spirosomataceae</taxon>
        <taxon>Fibrella</taxon>
    </lineage>
</organism>
<dbReference type="AlphaFoldDB" id="A0A939GGN2"/>
<name>A0A939GGN2_9BACT</name>
<feature type="compositionally biased region" description="Polar residues" evidence="1">
    <location>
        <begin position="1"/>
        <end position="10"/>
    </location>
</feature>
<dbReference type="Proteomes" id="UP000664034">
    <property type="component" value="Unassembled WGS sequence"/>
</dbReference>
<evidence type="ECO:0000313" key="3">
    <source>
        <dbReference type="Proteomes" id="UP000664034"/>
    </source>
</evidence>
<evidence type="ECO:0000313" key="2">
    <source>
        <dbReference type="EMBL" id="MBO0936450.1"/>
    </source>
</evidence>
<keyword evidence="3" id="KW-1185">Reference proteome</keyword>